<comment type="caution">
    <text evidence="1">The sequence shown here is derived from an EMBL/GenBank/DDBJ whole genome shotgun (WGS) entry which is preliminary data.</text>
</comment>
<evidence type="ECO:0000313" key="2">
    <source>
        <dbReference type="Proteomes" id="UP000294200"/>
    </source>
</evidence>
<proteinExistence type="predicted"/>
<dbReference type="AlphaFoldDB" id="A0A4R0XDG4"/>
<protein>
    <submittedName>
        <fullName evidence="1">Uncharacterized protein</fullName>
    </submittedName>
</protein>
<name>A0A4R0XDG4_9BURK</name>
<organism evidence="1 2">
    <name type="scientific">Paraburkholderia steynii</name>
    <dbReference type="NCBI Taxonomy" id="1245441"/>
    <lineage>
        <taxon>Bacteria</taxon>
        <taxon>Pseudomonadati</taxon>
        <taxon>Pseudomonadota</taxon>
        <taxon>Betaproteobacteria</taxon>
        <taxon>Burkholderiales</taxon>
        <taxon>Burkholderiaceae</taxon>
        <taxon>Paraburkholderia</taxon>
    </lineage>
</organism>
<keyword evidence="2" id="KW-1185">Reference proteome</keyword>
<sequence>MGLGAGTSDWCLTIFLMTGGGGGGGGVTAFMNRICITGVAGAGVGVGTRIDITAATSAPSIASAATIAIDIALLARGRDVSVGHSAPRAFPGILMFILIDSGG</sequence>
<dbReference type="Proteomes" id="UP000294200">
    <property type="component" value="Unassembled WGS sequence"/>
</dbReference>
<reference evidence="1 2" key="1">
    <citation type="submission" date="2017-02" db="EMBL/GenBank/DDBJ databases">
        <title>Paraburkholderia sophoroidis sp. nov. and Paraburkholderia steynii sp. nov. rhizobial symbionts of the fynbos legume Hypocalyptus sophoroides.</title>
        <authorList>
            <person name="Steenkamp E.T."/>
            <person name="Beukes C.W."/>
            <person name="Van Zyl E."/>
            <person name="Avontuur J."/>
            <person name="Chan W.Y."/>
            <person name="Hassen A."/>
            <person name="Palmer M."/>
            <person name="Mthombeni L."/>
            <person name="Phalane F."/>
            <person name="Sereme K."/>
            <person name="Venter S.N."/>
        </authorList>
    </citation>
    <scope>NUCLEOTIDE SEQUENCE [LARGE SCALE GENOMIC DNA]</scope>
    <source>
        <strain evidence="1 2">HC1.1ba</strain>
    </source>
</reference>
<gene>
    <name evidence="1" type="ORF">BZM27_31125</name>
</gene>
<dbReference type="EMBL" id="MWML01000145">
    <property type="protein sequence ID" value="TCG05790.1"/>
    <property type="molecule type" value="Genomic_DNA"/>
</dbReference>
<accession>A0A4R0XDG4</accession>
<evidence type="ECO:0000313" key="1">
    <source>
        <dbReference type="EMBL" id="TCG05790.1"/>
    </source>
</evidence>